<accession>A0AAP7BVU4</accession>
<comment type="caution">
    <text evidence="2">The sequence shown here is derived from an EMBL/GenBank/DDBJ whole genome shotgun (WGS) entry which is preliminary data.</text>
</comment>
<keyword evidence="1" id="KW-0812">Transmembrane</keyword>
<feature type="transmembrane region" description="Helical" evidence="1">
    <location>
        <begin position="34"/>
        <end position="55"/>
    </location>
</feature>
<reference evidence="2 3" key="1">
    <citation type="submission" date="2020-02" db="EMBL/GenBank/DDBJ databases">
        <title>Genomic Insights into the Phylogeny and Genetic Plasticity of the Human and Animal Enteric Pathogen Clostridium perfringens.</title>
        <authorList>
            <person name="Feng Y."/>
            <person name="Hu Y."/>
        </authorList>
    </citation>
    <scope>NUCLEOTIDE SEQUENCE [LARGE SCALE GENOMIC DNA]</scope>
    <source>
        <strain evidence="2 3">CP-40</strain>
    </source>
</reference>
<protein>
    <submittedName>
        <fullName evidence="2">Uncharacterized protein</fullName>
    </submittedName>
</protein>
<gene>
    <name evidence="2" type="ORF">G6Z34_08550</name>
</gene>
<dbReference type="AlphaFoldDB" id="A0AAP7BVU4"/>
<proteinExistence type="predicted"/>
<name>A0AAP7BVU4_CLOPF</name>
<organism evidence="2 3">
    <name type="scientific">Clostridium perfringens</name>
    <dbReference type="NCBI Taxonomy" id="1502"/>
    <lineage>
        <taxon>Bacteria</taxon>
        <taxon>Bacillati</taxon>
        <taxon>Bacillota</taxon>
        <taxon>Clostridia</taxon>
        <taxon>Eubacteriales</taxon>
        <taxon>Clostridiaceae</taxon>
        <taxon>Clostridium</taxon>
    </lineage>
</organism>
<dbReference type="Proteomes" id="UP000481454">
    <property type="component" value="Unassembled WGS sequence"/>
</dbReference>
<evidence type="ECO:0000313" key="2">
    <source>
        <dbReference type="EMBL" id="NGU30159.1"/>
    </source>
</evidence>
<evidence type="ECO:0000256" key="1">
    <source>
        <dbReference type="SAM" id="Phobius"/>
    </source>
</evidence>
<keyword evidence="1" id="KW-0472">Membrane</keyword>
<dbReference type="RefSeq" id="WP_003455856.1">
    <property type="nucleotide sequence ID" value="NZ_CATNWT010000001.1"/>
</dbReference>
<evidence type="ECO:0000313" key="3">
    <source>
        <dbReference type="Proteomes" id="UP000481454"/>
    </source>
</evidence>
<dbReference type="EMBL" id="JAALLZ010000002">
    <property type="protein sequence ID" value="NGU30159.1"/>
    <property type="molecule type" value="Genomic_DNA"/>
</dbReference>
<feature type="transmembrane region" description="Helical" evidence="1">
    <location>
        <begin position="9"/>
        <end position="28"/>
    </location>
</feature>
<sequence length="245" mass="28399">MKNWTNRDWGWLTSILVGIIIIILTWRLNDNDNIVNIISMFASGASIILAVVAIVQSTIYNSSSNELNAKMTEKLSLLENNVEFVKENILNNANKIIERAPIDEDIKQEIKNDLSNSIEENRRNINTFFSEYVIEDLVYNRFVKVYGNTYDVKKINEGIVLKNNNKEIIIEIKTCINRSLASMFKSIKNFELKNNNVNRILLLIIDNNRSRMTLNNNYTRLLSPNEILDSNDSEFKEKMKIEELS</sequence>
<keyword evidence="1" id="KW-1133">Transmembrane helix</keyword>